<dbReference type="Gene3D" id="2.40.128.270">
    <property type="match status" value="1"/>
</dbReference>
<dbReference type="RefSeq" id="WP_046647746.1">
    <property type="nucleotide sequence ID" value="NZ_PNHI01000002.1"/>
</dbReference>
<evidence type="ECO:0000313" key="4">
    <source>
        <dbReference type="EMBL" id="MTD90904.1"/>
    </source>
</evidence>
<dbReference type="Pfam" id="PF03724">
    <property type="entry name" value="META"/>
    <property type="match status" value="1"/>
</dbReference>
<dbReference type="EMBL" id="VIOG01000003">
    <property type="protein sequence ID" value="MTD90904.1"/>
    <property type="molecule type" value="Genomic_DNA"/>
</dbReference>
<dbReference type="InterPro" id="IPR005184">
    <property type="entry name" value="DUF306_Meta_HslJ"/>
</dbReference>
<feature type="chain" id="PRO_5044069686" evidence="2">
    <location>
        <begin position="31"/>
        <end position="203"/>
    </location>
</feature>
<evidence type="ECO:0000256" key="2">
    <source>
        <dbReference type="SAM" id="SignalP"/>
    </source>
</evidence>
<proteinExistence type="predicted"/>
<comment type="caution">
    <text evidence="4">The sequence shown here is derived from an EMBL/GenBank/DDBJ whole genome shotgun (WGS) entry which is preliminary data.</text>
</comment>
<feature type="signal peptide" evidence="2">
    <location>
        <begin position="1"/>
        <end position="30"/>
    </location>
</feature>
<dbReference type="InterPro" id="IPR038670">
    <property type="entry name" value="HslJ-like_sf"/>
</dbReference>
<name>A0A2N6TRJ3_9CORY</name>
<keyword evidence="2" id="KW-0732">Signal</keyword>
<dbReference type="Proteomes" id="UP000432568">
    <property type="component" value="Unassembled WGS sequence"/>
</dbReference>
<dbReference type="AlphaFoldDB" id="A0A2N6TRJ3"/>
<feature type="domain" description="DUF306" evidence="3">
    <location>
        <begin position="101"/>
        <end position="186"/>
    </location>
</feature>
<accession>A0A2N6TRJ3</accession>
<evidence type="ECO:0000313" key="5">
    <source>
        <dbReference type="Proteomes" id="UP000432568"/>
    </source>
</evidence>
<reference evidence="4 5" key="1">
    <citation type="submission" date="2019-07" db="EMBL/GenBank/DDBJ databases">
        <title>Draft genome of C. aurimucosum strain 332.</title>
        <authorList>
            <person name="Pacheco L.G.C."/>
            <person name="Aguiar E.R.G.R."/>
            <person name="Barberis C.M."/>
            <person name="Almuzara M.N."/>
            <person name="Traglia G.M."/>
            <person name="Santos C.S."/>
            <person name="Vay C.A."/>
            <person name="Rocha D.J.P.G."/>
        </authorList>
    </citation>
    <scope>NUCLEOTIDE SEQUENCE [LARGE SCALE GENOMIC DNA]</scope>
    <source>
        <strain evidence="4 5">332</strain>
    </source>
</reference>
<evidence type="ECO:0000256" key="1">
    <source>
        <dbReference type="SAM" id="MobiDB-lite"/>
    </source>
</evidence>
<organism evidence="4 5">
    <name type="scientific">Corynebacterium aurimucosum</name>
    <dbReference type="NCBI Taxonomy" id="169292"/>
    <lineage>
        <taxon>Bacteria</taxon>
        <taxon>Bacillati</taxon>
        <taxon>Actinomycetota</taxon>
        <taxon>Actinomycetes</taxon>
        <taxon>Mycobacteriales</taxon>
        <taxon>Corynebacteriaceae</taxon>
        <taxon>Corynebacterium</taxon>
    </lineage>
</organism>
<sequence>MLSLRFKKVTIATTFAAFAGTALGTGVASAAEPSSGISFGSSSGELAQLSSTLFGSSKPAPENPENPEAPEGSGLIEKAEDVEGLTEPLTAEQAKEVLNGSFVAKKNDKIGLSFQPDGTVGVSDGCNLGNGTYSIAEDTGALEIKDVITTMKACEPDVMVDVHDFNVIVPKKPQVYSIDDTTIALVKDGQAIQFVKVDTPEEK</sequence>
<protein>
    <submittedName>
        <fullName evidence="4">META domain-containing protein</fullName>
    </submittedName>
</protein>
<evidence type="ECO:0000259" key="3">
    <source>
        <dbReference type="Pfam" id="PF03724"/>
    </source>
</evidence>
<gene>
    <name evidence="4" type="ORF">FME68_03210</name>
</gene>
<feature type="region of interest" description="Disordered" evidence="1">
    <location>
        <begin position="53"/>
        <end position="73"/>
    </location>
</feature>